<evidence type="ECO:0000313" key="3">
    <source>
        <dbReference type="Proteomes" id="UP001149140"/>
    </source>
</evidence>
<sequence>MLRRPQDVHASDDQPPRLAGYRKSAEEYAARYERALARGKDAAACDALWGLVARGTESVGWCEGALRSGDDLRISDAAGVCLWIGPPSTLIETLRSLVETLPDSEGRDSAAAALPAEVRAEMTREEDDAAPDIAPGDNLLECTIVWYVEAPLERVVADHEQRPARQDASEPATRHSAPLIELGPLLEWSAETPWRRPYLMVSAGDRWTAVFSRTADHSWVDSFSRRLDTRVLRTSCSSEDPYPGVAFWLTLPGGKEWRSIQVGKDDSGWFWHLRGSEQAFEEPERYQERLKAKRFDVQMLDRYCLALRIDRNNPDFYGPDAVLFVDGSPDRPRRRRRWWR</sequence>
<keyword evidence="3" id="KW-1185">Reference proteome</keyword>
<evidence type="ECO:0000256" key="1">
    <source>
        <dbReference type="SAM" id="MobiDB-lite"/>
    </source>
</evidence>
<protein>
    <submittedName>
        <fullName evidence="2">Uncharacterized protein</fullName>
    </submittedName>
</protein>
<organism evidence="2 3">
    <name type="scientific">Solirubrobacter ginsenosidimutans</name>
    <dbReference type="NCBI Taxonomy" id="490573"/>
    <lineage>
        <taxon>Bacteria</taxon>
        <taxon>Bacillati</taxon>
        <taxon>Actinomycetota</taxon>
        <taxon>Thermoleophilia</taxon>
        <taxon>Solirubrobacterales</taxon>
        <taxon>Solirubrobacteraceae</taxon>
        <taxon>Solirubrobacter</taxon>
    </lineage>
</organism>
<proteinExistence type="predicted"/>
<dbReference type="Proteomes" id="UP001149140">
    <property type="component" value="Unassembled WGS sequence"/>
</dbReference>
<dbReference type="AlphaFoldDB" id="A0A9X3MMG9"/>
<evidence type="ECO:0000313" key="2">
    <source>
        <dbReference type="EMBL" id="MDA0158815.1"/>
    </source>
</evidence>
<dbReference type="RefSeq" id="WP_270037413.1">
    <property type="nucleotide sequence ID" value="NZ_JAPDOD010000001.1"/>
</dbReference>
<gene>
    <name evidence="2" type="ORF">OM076_00945</name>
</gene>
<accession>A0A9X3MMG9</accession>
<name>A0A9X3MMG9_9ACTN</name>
<feature type="region of interest" description="Disordered" evidence="1">
    <location>
        <begin position="1"/>
        <end position="20"/>
    </location>
</feature>
<feature type="compositionally biased region" description="Basic and acidic residues" evidence="1">
    <location>
        <begin position="1"/>
        <end position="15"/>
    </location>
</feature>
<dbReference type="EMBL" id="JAPDOD010000001">
    <property type="protein sequence ID" value="MDA0158815.1"/>
    <property type="molecule type" value="Genomic_DNA"/>
</dbReference>
<reference evidence="2" key="1">
    <citation type="submission" date="2022-10" db="EMBL/GenBank/DDBJ databases">
        <title>The WGS of Solirubrobacter ginsenosidimutans DSM 21036.</title>
        <authorList>
            <person name="Jiang Z."/>
        </authorList>
    </citation>
    <scope>NUCLEOTIDE SEQUENCE</scope>
    <source>
        <strain evidence="2">DSM 21036</strain>
    </source>
</reference>
<comment type="caution">
    <text evidence="2">The sequence shown here is derived from an EMBL/GenBank/DDBJ whole genome shotgun (WGS) entry which is preliminary data.</text>
</comment>